<reference evidence="3 4" key="1">
    <citation type="submission" date="2017-06" db="EMBL/GenBank/DDBJ databases">
        <title>Isolation and characterization of a thermophilic and butanogenic Thermoanaerobacterium thermosaccharolyticum M5 capable of efficient degradation of hemicellulose.</title>
        <authorList>
            <person name="Xin F."/>
            <person name="Jiang Y."/>
        </authorList>
    </citation>
    <scope>NUCLEOTIDE SEQUENCE [LARGE SCALE GENOMIC DNA]</scope>
    <source>
        <strain evidence="3 4">M5</strain>
    </source>
</reference>
<evidence type="ECO:0000256" key="1">
    <source>
        <dbReference type="SAM" id="MobiDB-lite"/>
    </source>
</evidence>
<comment type="caution">
    <text evidence="3">The sequence shown here is derived from an EMBL/GenBank/DDBJ whole genome shotgun (WGS) entry which is preliminary data.</text>
</comment>
<sequence>MTKGKKILAVTLMSAMLISTVAFADEVASPQQSSSNTTLQTAPNKVDPIQRLESIKAKVTEKYNEGKISKDKYDSIIAKINNMEQQINDFNKLTLDQKRQKLISDYTAAVNKKVQSGKITQDKANELIKNYTDKVNKWDGTGFPPGMKGIFKGFENFDGGAYKRFENALDKAVKDNKITESQKQDILNYFKGNKDKSGSTSSTTTQSNS</sequence>
<keyword evidence="2" id="KW-0732">Signal</keyword>
<feature type="region of interest" description="Disordered" evidence="1">
    <location>
        <begin position="189"/>
        <end position="209"/>
    </location>
</feature>
<evidence type="ECO:0000313" key="3">
    <source>
        <dbReference type="EMBL" id="OXT07250.1"/>
    </source>
</evidence>
<dbReference type="RefSeq" id="WP_094045524.1">
    <property type="nucleotide sequence ID" value="NZ_NKHD01000023.1"/>
</dbReference>
<protein>
    <submittedName>
        <fullName evidence="3">Uncharacterized protein</fullName>
    </submittedName>
</protein>
<organism evidence="3 4">
    <name type="scientific">Thermoanaerobacterium thermosaccharolyticum</name>
    <name type="common">Clostridium thermosaccharolyticum</name>
    <dbReference type="NCBI Taxonomy" id="1517"/>
    <lineage>
        <taxon>Bacteria</taxon>
        <taxon>Bacillati</taxon>
        <taxon>Bacillota</taxon>
        <taxon>Clostridia</taxon>
        <taxon>Thermoanaerobacterales</taxon>
        <taxon>Thermoanaerobacteraceae</taxon>
        <taxon>Thermoanaerobacterium</taxon>
    </lineage>
</organism>
<gene>
    <name evidence="3" type="ORF">CE561_08605</name>
</gene>
<dbReference type="EMBL" id="NKHD01000023">
    <property type="protein sequence ID" value="OXT07250.1"/>
    <property type="molecule type" value="Genomic_DNA"/>
</dbReference>
<feature type="compositionally biased region" description="Low complexity" evidence="1">
    <location>
        <begin position="198"/>
        <end position="209"/>
    </location>
</feature>
<accession>A0A231VGD8</accession>
<evidence type="ECO:0000256" key="2">
    <source>
        <dbReference type="SAM" id="SignalP"/>
    </source>
</evidence>
<name>A0A231VGD8_THETR</name>
<dbReference type="Proteomes" id="UP000215301">
    <property type="component" value="Unassembled WGS sequence"/>
</dbReference>
<evidence type="ECO:0000313" key="4">
    <source>
        <dbReference type="Proteomes" id="UP000215301"/>
    </source>
</evidence>
<dbReference type="AlphaFoldDB" id="A0A231VGD8"/>
<feature type="chain" id="PRO_5012759816" evidence="2">
    <location>
        <begin position="25"/>
        <end position="209"/>
    </location>
</feature>
<proteinExistence type="predicted"/>
<feature type="signal peptide" evidence="2">
    <location>
        <begin position="1"/>
        <end position="24"/>
    </location>
</feature>